<feature type="transmembrane region" description="Helical" evidence="2">
    <location>
        <begin position="216"/>
        <end position="234"/>
    </location>
</feature>
<reference evidence="3" key="1">
    <citation type="submission" date="2020-08" db="EMBL/GenBank/DDBJ databases">
        <title>Genome public.</title>
        <authorList>
            <person name="Liu C."/>
            <person name="Sun Q."/>
        </authorList>
    </citation>
    <scope>NUCLEOTIDE SEQUENCE</scope>
    <source>
        <strain evidence="3">BX15</strain>
    </source>
</reference>
<feature type="transmembrane region" description="Helical" evidence="2">
    <location>
        <begin position="129"/>
        <end position="149"/>
    </location>
</feature>
<evidence type="ECO:0000256" key="1">
    <source>
        <dbReference type="SAM" id="MobiDB-lite"/>
    </source>
</evidence>
<sequence>MDKELREHKSSFIVFYILRALVIVSLVRQIILDNYEGAFFCILTIVLLYVPSWVQVRLRIELPPPLEITILCFIFAAEILGEVNAFYVNVPHWDTMLHTINGFLAAAVGFSLVLLLNDNEKLTFDLSPFFLAMVAFCFSMTIGVLWEFFEFGMDWFFHTDMQRDTVINAIYSASLDPTRTNKVVAVKEIHDVVINGENLGLGGYLDIGLIDTMKDLLVNFVGAVVFSVAGYFYARSKGKKRAAALNFVPSKKNEDHDYLQQARENGPDLPEKRKK</sequence>
<feature type="transmembrane region" description="Helical" evidence="2">
    <location>
        <begin position="96"/>
        <end position="117"/>
    </location>
</feature>
<comment type="caution">
    <text evidence="3">The sequence shown here is derived from an EMBL/GenBank/DDBJ whole genome shotgun (WGS) entry which is preliminary data.</text>
</comment>
<organism evidence="3 4">
    <name type="scientific">Dysosmobacter segnis</name>
    <dbReference type="NCBI Taxonomy" id="2763042"/>
    <lineage>
        <taxon>Bacteria</taxon>
        <taxon>Bacillati</taxon>
        <taxon>Bacillota</taxon>
        <taxon>Clostridia</taxon>
        <taxon>Eubacteriales</taxon>
        <taxon>Oscillospiraceae</taxon>
        <taxon>Dysosmobacter</taxon>
    </lineage>
</organism>
<dbReference type="EMBL" id="JACOQI010000022">
    <property type="protein sequence ID" value="MBC5771803.1"/>
    <property type="molecule type" value="Genomic_DNA"/>
</dbReference>
<evidence type="ECO:0000313" key="3">
    <source>
        <dbReference type="EMBL" id="MBC5771803.1"/>
    </source>
</evidence>
<keyword evidence="4" id="KW-1185">Reference proteome</keyword>
<keyword evidence="2" id="KW-1133">Transmembrane helix</keyword>
<accession>A0A923S905</accession>
<feature type="transmembrane region" description="Helical" evidence="2">
    <location>
        <begin position="68"/>
        <end position="90"/>
    </location>
</feature>
<feature type="transmembrane region" description="Helical" evidence="2">
    <location>
        <begin position="12"/>
        <end position="31"/>
    </location>
</feature>
<dbReference type="Pfam" id="PF09997">
    <property type="entry name" value="DUF2238"/>
    <property type="match status" value="1"/>
</dbReference>
<keyword evidence="2" id="KW-0812">Transmembrane</keyword>
<proteinExistence type="predicted"/>
<gene>
    <name evidence="3" type="ORF">H8Z83_16005</name>
</gene>
<feature type="transmembrane region" description="Helical" evidence="2">
    <location>
        <begin position="37"/>
        <end position="56"/>
    </location>
</feature>
<dbReference type="AlphaFoldDB" id="A0A923S905"/>
<keyword evidence="2" id="KW-0472">Membrane</keyword>
<feature type="compositionally biased region" description="Basic and acidic residues" evidence="1">
    <location>
        <begin position="265"/>
        <end position="275"/>
    </location>
</feature>
<feature type="region of interest" description="Disordered" evidence="1">
    <location>
        <begin position="253"/>
        <end position="275"/>
    </location>
</feature>
<name>A0A923S905_9FIRM</name>
<dbReference type="Proteomes" id="UP000620327">
    <property type="component" value="Unassembled WGS sequence"/>
</dbReference>
<evidence type="ECO:0000256" key="2">
    <source>
        <dbReference type="SAM" id="Phobius"/>
    </source>
</evidence>
<dbReference type="InterPro" id="IPR014509">
    <property type="entry name" value="YjdF-like"/>
</dbReference>
<evidence type="ECO:0000313" key="4">
    <source>
        <dbReference type="Proteomes" id="UP000620327"/>
    </source>
</evidence>
<protein>
    <submittedName>
        <fullName evidence="3">Uncharacterized protein</fullName>
    </submittedName>
</protein>